<dbReference type="Pfam" id="PF11746">
    <property type="entry name" value="DUF3303"/>
    <property type="match status" value="1"/>
</dbReference>
<gene>
    <name evidence="1" type="ordered locus">Psta_2291</name>
</gene>
<sequence>MQFIVTIQLQPGQKNQAVETFELRGPSRYPSVKFENAWISKHHDVIYVLVESVDEAHVTNACSAWDNFGRHTIDPVTSFEQF</sequence>
<dbReference type="STRING" id="530564.Psta_2291"/>
<dbReference type="KEGG" id="psl:Psta_2291"/>
<dbReference type="Proteomes" id="UP000001887">
    <property type="component" value="Chromosome"/>
</dbReference>
<proteinExistence type="predicted"/>
<organism evidence="1 2">
    <name type="scientific">Pirellula staleyi (strain ATCC 27377 / DSM 6068 / ICPB 4128)</name>
    <name type="common">Pirella staleyi</name>
    <dbReference type="NCBI Taxonomy" id="530564"/>
    <lineage>
        <taxon>Bacteria</taxon>
        <taxon>Pseudomonadati</taxon>
        <taxon>Planctomycetota</taxon>
        <taxon>Planctomycetia</taxon>
        <taxon>Pirellulales</taxon>
        <taxon>Pirellulaceae</taxon>
        <taxon>Pirellula</taxon>
    </lineage>
</organism>
<name>D2R3K7_PIRSD</name>
<keyword evidence="2" id="KW-1185">Reference proteome</keyword>
<evidence type="ECO:0000313" key="1">
    <source>
        <dbReference type="EMBL" id="ADB16961.1"/>
    </source>
</evidence>
<accession>D2R3K7</accession>
<reference evidence="1 2" key="1">
    <citation type="journal article" date="2009" name="Stand. Genomic Sci.">
        <title>Complete genome sequence of Pirellula staleyi type strain (ATCC 27377).</title>
        <authorList>
            <person name="Clum A."/>
            <person name="Tindall B.J."/>
            <person name="Sikorski J."/>
            <person name="Ivanova N."/>
            <person name="Mavrommatis K."/>
            <person name="Lucas S."/>
            <person name="Glavina del Rio T."/>
            <person name="Nolan M."/>
            <person name="Chen F."/>
            <person name="Tice H."/>
            <person name="Pitluck S."/>
            <person name="Cheng J.F."/>
            <person name="Chertkov O."/>
            <person name="Brettin T."/>
            <person name="Han C."/>
            <person name="Detter J.C."/>
            <person name="Kuske C."/>
            <person name="Bruce D."/>
            <person name="Goodwin L."/>
            <person name="Ovchinikova G."/>
            <person name="Pati A."/>
            <person name="Mikhailova N."/>
            <person name="Chen A."/>
            <person name="Palaniappan K."/>
            <person name="Land M."/>
            <person name="Hauser L."/>
            <person name="Chang Y.J."/>
            <person name="Jeffries C.D."/>
            <person name="Chain P."/>
            <person name="Rohde M."/>
            <person name="Goker M."/>
            <person name="Bristow J."/>
            <person name="Eisen J.A."/>
            <person name="Markowitz V."/>
            <person name="Hugenholtz P."/>
            <person name="Kyrpides N.C."/>
            <person name="Klenk H.P."/>
            <person name="Lapidus A."/>
        </authorList>
    </citation>
    <scope>NUCLEOTIDE SEQUENCE [LARGE SCALE GENOMIC DNA]</scope>
    <source>
        <strain evidence="2">ATCC 27377 / DSM 6068 / ICPB 4128</strain>
    </source>
</reference>
<dbReference type="AlphaFoldDB" id="D2R3K7"/>
<dbReference type="EMBL" id="CP001848">
    <property type="protein sequence ID" value="ADB16961.1"/>
    <property type="molecule type" value="Genomic_DNA"/>
</dbReference>
<dbReference type="InterPro" id="IPR021734">
    <property type="entry name" value="DUF3303"/>
</dbReference>
<protein>
    <submittedName>
        <fullName evidence="1">Uncharacterized protein</fullName>
    </submittedName>
</protein>
<dbReference type="HOGENOM" id="CLU_2555347_0_0_0"/>
<evidence type="ECO:0000313" key="2">
    <source>
        <dbReference type="Proteomes" id="UP000001887"/>
    </source>
</evidence>